<feature type="transmembrane region" description="Helical" evidence="1">
    <location>
        <begin position="69"/>
        <end position="85"/>
    </location>
</feature>
<dbReference type="Pfam" id="PF09922">
    <property type="entry name" value="LiaF-like_C"/>
    <property type="match status" value="1"/>
</dbReference>
<feature type="domain" description="LiaF transmembrane" evidence="3">
    <location>
        <begin position="21"/>
        <end position="111"/>
    </location>
</feature>
<evidence type="ECO:0000259" key="2">
    <source>
        <dbReference type="Pfam" id="PF09922"/>
    </source>
</evidence>
<accession>A0A644VRM9</accession>
<name>A0A644VRM9_9ZZZZ</name>
<dbReference type="Pfam" id="PF22570">
    <property type="entry name" value="LiaF-TM"/>
    <property type="match status" value="1"/>
</dbReference>
<dbReference type="InterPro" id="IPR054331">
    <property type="entry name" value="LiaF_TM"/>
</dbReference>
<feature type="transmembrane region" description="Helical" evidence="1">
    <location>
        <begin position="91"/>
        <end position="113"/>
    </location>
</feature>
<comment type="caution">
    <text evidence="4">The sequence shown here is derived from an EMBL/GenBank/DDBJ whole genome shotgun (WGS) entry which is preliminary data.</text>
</comment>
<keyword evidence="1" id="KW-0812">Transmembrane</keyword>
<reference evidence="4" key="1">
    <citation type="submission" date="2019-08" db="EMBL/GenBank/DDBJ databases">
        <authorList>
            <person name="Kucharzyk K."/>
            <person name="Murdoch R.W."/>
            <person name="Higgins S."/>
            <person name="Loffler F."/>
        </authorList>
    </citation>
    <scope>NUCLEOTIDE SEQUENCE</scope>
</reference>
<dbReference type="EMBL" id="VSSQ01000413">
    <property type="protein sequence ID" value="MPL94064.1"/>
    <property type="molecule type" value="Genomic_DNA"/>
</dbReference>
<feature type="transmembrane region" description="Helical" evidence="1">
    <location>
        <begin position="42"/>
        <end position="62"/>
    </location>
</feature>
<keyword evidence="1" id="KW-0472">Membrane</keyword>
<feature type="transmembrane region" description="Helical" evidence="1">
    <location>
        <begin position="16"/>
        <end position="36"/>
    </location>
</feature>
<protein>
    <submittedName>
        <fullName evidence="4">Uncharacterized protein</fullName>
    </submittedName>
</protein>
<dbReference type="InterPro" id="IPR024425">
    <property type="entry name" value="LiaF-like_C"/>
</dbReference>
<evidence type="ECO:0000256" key="1">
    <source>
        <dbReference type="SAM" id="Phobius"/>
    </source>
</evidence>
<evidence type="ECO:0000313" key="4">
    <source>
        <dbReference type="EMBL" id="MPL94064.1"/>
    </source>
</evidence>
<evidence type="ECO:0000259" key="3">
    <source>
        <dbReference type="Pfam" id="PF22570"/>
    </source>
</evidence>
<feature type="domain" description="Cell wall-active antibiotics response LiaF-like C-terminal" evidence="2">
    <location>
        <begin position="160"/>
        <end position="218"/>
    </location>
</feature>
<keyword evidence="1" id="KW-1133">Transmembrane helix</keyword>
<sequence length="249" mass="27069">MHVINNGGSPRRDGHGAIIAAAAIIILGVLFLGRNLGFINHGILRVVISWQMLLIFLGAVALSKRNNTGGAILIGVGLFFIVPRLTGAGMYWAATWWPLLLIAVGVILVIRFLRPDSPLRTGFRGHNFANDVTYKSDKGYVDSEVSFGSVNHIVVDPVFKGARIRNNFGATILDLRRTTLEEADTFIDIDCNFGGVEIFVPYGWTVTSQIKNFLGGTDDKRFRASEAPGDGKRLILRGNVSFGGVEVKG</sequence>
<proteinExistence type="predicted"/>
<organism evidence="4">
    <name type="scientific">bioreactor metagenome</name>
    <dbReference type="NCBI Taxonomy" id="1076179"/>
    <lineage>
        <taxon>unclassified sequences</taxon>
        <taxon>metagenomes</taxon>
        <taxon>ecological metagenomes</taxon>
    </lineage>
</organism>
<gene>
    <name evidence="4" type="ORF">SDC9_40212</name>
</gene>
<dbReference type="AlphaFoldDB" id="A0A644VRM9"/>